<feature type="region of interest" description="Disordered" evidence="1">
    <location>
        <begin position="303"/>
        <end position="328"/>
    </location>
</feature>
<dbReference type="Proteomes" id="UP001303115">
    <property type="component" value="Unassembled WGS sequence"/>
</dbReference>
<proteinExistence type="predicted"/>
<evidence type="ECO:0000256" key="1">
    <source>
        <dbReference type="SAM" id="MobiDB-lite"/>
    </source>
</evidence>
<name>A0AAN6SR46_9PEZI</name>
<dbReference type="EMBL" id="MU854411">
    <property type="protein sequence ID" value="KAK4039081.1"/>
    <property type="molecule type" value="Genomic_DNA"/>
</dbReference>
<evidence type="ECO:0000313" key="2">
    <source>
        <dbReference type="EMBL" id="KAK4039081.1"/>
    </source>
</evidence>
<keyword evidence="3" id="KW-1185">Reference proteome</keyword>
<organism evidence="2 3">
    <name type="scientific">Parachaetomium inaequale</name>
    <dbReference type="NCBI Taxonomy" id="2588326"/>
    <lineage>
        <taxon>Eukaryota</taxon>
        <taxon>Fungi</taxon>
        <taxon>Dikarya</taxon>
        <taxon>Ascomycota</taxon>
        <taxon>Pezizomycotina</taxon>
        <taxon>Sordariomycetes</taxon>
        <taxon>Sordariomycetidae</taxon>
        <taxon>Sordariales</taxon>
        <taxon>Chaetomiaceae</taxon>
        <taxon>Parachaetomium</taxon>
    </lineage>
</organism>
<protein>
    <submittedName>
        <fullName evidence="2">Uncharacterized protein</fullName>
    </submittedName>
</protein>
<reference evidence="3" key="1">
    <citation type="journal article" date="2023" name="Mol. Phylogenet. Evol.">
        <title>Genome-scale phylogeny and comparative genomics of the fungal order Sordariales.</title>
        <authorList>
            <person name="Hensen N."/>
            <person name="Bonometti L."/>
            <person name="Westerberg I."/>
            <person name="Brannstrom I.O."/>
            <person name="Guillou S."/>
            <person name="Cros-Aarteil S."/>
            <person name="Calhoun S."/>
            <person name="Haridas S."/>
            <person name="Kuo A."/>
            <person name="Mondo S."/>
            <person name="Pangilinan J."/>
            <person name="Riley R."/>
            <person name="LaButti K."/>
            <person name="Andreopoulos B."/>
            <person name="Lipzen A."/>
            <person name="Chen C."/>
            <person name="Yan M."/>
            <person name="Daum C."/>
            <person name="Ng V."/>
            <person name="Clum A."/>
            <person name="Steindorff A."/>
            <person name="Ohm R.A."/>
            <person name="Martin F."/>
            <person name="Silar P."/>
            <person name="Natvig D.O."/>
            <person name="Lalanne C."/>
            <person name="Gautier V."/>
            <person name="Ament-Velasquez S.L."/>
            <person name="Kruys A."/>
            <person name="Hutchinson M.I."/>
            <person name="Powell A.J."/>
            <person name="Barry K."/>
            <person name="Miller A.N."/>
            <person name="Grigoriev I.V."/>
            <person name="Debuchy R."/>
            <person name="Gladieux P."/>
            <person name="Hiltunen Thoren M."/>
            <person name="Johannesson H."/>
        </authorList>
    </citation>
    <scope>NUCLEOTIDE SEQUENCE [LARGE SCALE GENOMIC DNA]</scope>
    <source>
        <strain evidence="3">CBS 284.82</strain>
    </source>
</reference>
<feature type="region of interest" description="Disordered" evidence="1">
    <location>
        <begin position="26"/>
        <end position="58"/>
    </location>
</feature>
<comment type="caution">
    <text evidence="2">The sequence shown here is derived from an EMBL/GenBank/DDBJ whole genome shotgun (WGS) entry which is preliminary data.</text>
</comment>
<evidence type="ECO:0000313" key="3">
    <source>
        <dbReference type="Proteomes" id="UP001303115"/>
    </source>
</evidence>
<gene>
    <name evidence="2" type="ORF">C8A01DRAFT_36983</name>
</gene>
<feature type="compositionally biased region" description="Basic residues" evidence="1">
    <location>
        <begin position="313"/>
        <end position="328"/>
    </location>
</feature>
<accession>A0AAN6SR46</accession>
<dbReference type="AlphaFoldDB" id="A0AAN6SR46"/>
<sequence>MDTIPNNTEATAQSAALQEWASVLTQREDTPSSPTLENPVDDLLTSITSTPPNAPLSPDLNPSALPTLLETAQTLLPLLTRRAHRLLANQPTFTATRRRQLRFLASLNLDPPLLASRSFRRDEEMMMKQVRRCLWELEDADYTSILSSSLNAQQHKHTPRSLQKYYLTISSLSIKHPPLFIMETKQNPMPANSNPNHIRAEDLDNNPATMTANSPNARRLDVLAEVASRQEYLPVPQTEARHQDLLILAEAAIKVLDKGAADNKNTNTGSTNNTTTNQNHLGDAAEYDEYDDSTIVVRSLPLETATTTPSHMSRSHRKKKNKKGKRNN</sequence>